<feature type="transmembrane region" description="Helical" evidence="1">
    <location>
        <begin position="143"/>
        <end position="163"/>
    </location>
</feature>
<dbReference type="EMBL" id="MUGW01000008">
    <property type="protein sequence ID" value="OXA94990.1"/>
    <property type="molecule type" value="Genomic_DNA"/>
</dbReference>
<dbReference type="RefSeq" id="WP_089048654.1">
    <property type="nucleotide sequence ID" value="NZ_FXTV01000002.1"/>
</dbReference>
<dbReference type="GO" id="GO:0016020">
    <property type="term" value="C:membrane"/>
    <property type="evidence" value="ECO:0007669"/>
    <property type="project" value="TreeGrafter"/>
</dbReference>
<evidence type="ECO:0000313" key="3">
    <source>
        <dbReference type="EMBL" id="OXA94990.1"/>
    </source>
</evidence>
<evidence type="ECO:0000259" key="2">
    <source>
        <dbReference type="Pfam" id="PF01757"/>
    </source>
</evidence>
<dbReference type="PANTHER" id="PTHR23028">
    <property type="entry name" value="ACETYLTRANSFERASE"/>
    <property type="match status" value="1"/>
</dbReference>
<feature type="transmembrane region" description="Helical" evidence="1">
    <location>
        <begin position="303"/>
        <end position="324"/>
    </location>
</feature>
<keyword evidence="1" id="KW-0472">Membrane</keyword>
<comment type="caution">
    <text evidence="3">The sequence shown here is derived from an EMBL/GenBank/DDBJ whole genome shotgun (WGS) entry which is preliminary data.</text>
</comment>
<feature type="transmembrane region" description="Helical" evidence="1">
    <location>
        <begin position="169"/>
        <end position="191"/>
    </location>
</feature>
<name>A0A226HNB7_9FLAO</name>
<dbReference type="AlphaFoldDB" id="A0A226HNB7"/>
<feature type="transmembrane region" description="Helical" evidence="1">
    <location>
        <begin position="248"/>
        <end position="267"/>
    </location>
</feature>
<organism evidence="3 4">
    <name type="scientific">Flavobacterium hercynium</name>
    <dbReference type="NCBI Taxonomy" id="387094"/>
    <lineage>
        <taxon>Bacteria</taxon>
        <taxon>Pseudomonadati</taxon>
        <taxon>Bacteroidota</taxon>
        <taxon>Flavobacteriia</taxon>
        <taxon>Flavobacteriales</taxon>
        <taxon>Flavobacteriaceae</taxon>
        <taxon>Flavobacterium</taxon>
    </lineage>
</organism>
<gene>
    <name evidence="3" type="ORF">B0A66_04530</name>
</gene>
<feature type="transmembrane region" description="Helical" evidence="1">
    <location>
        <begin position="38"/>
        <end position="57"/>
    </location>
</feature>
<feature type="domain" description="Acyltransferase 3" evidence="2">
    <location>
        <begin position="6"/>
        <end position="320"/>
    </location>
</feature>
<keyword evidence="4" id="KW-1185">Reference proteome</keyword>
<proteinExistence type="predicted"/>
<dbReference type="InterPro" id="IPR050879">
    <property type="entry name" value="Acyltransferase_3"/>
</dbReference>
<accession>A0A226HNB7</accession>
<dbReference type="OrthoDB" id="9796461at2"/>
<dbReference type="GO" id="GO:0016747">
    <property type="term" value="F:acyltransferase activity, transferring groups other than amino-acyl groups"/>
    <property type="evidence" value="ECO:0007669"/>
    <property type="project" value="InterPro"/>
</dbReference>
<evidence type="ECO:0000313" key="4">
    <source>
        <dbReference type="Proteomes" id="UP000198345"/>
    </source>
</evidence>
<reference evidence="3 4" key="1">
    <citation type="submission" date="2016-11" db="EMBL/GenBank/DDBJ databases">
        <title>Whole genomes of Flavobacteriaceae.</title>
        <authorList>
            <person name="Stine C."/>
            <person name="Li C."/>
            <person name="Tadesse D."/>
        </authorList>
    </citation>
    <scope>NUCLEOTIDE SEQUENCE [LARGE SCALE GENOMIC DNA]</scope>
    <source>
        <strain evidence="3 4">DSM 18292</strain>
    </source>
</reference>
<feature type="transmembrane region" description="Helical" evidence="1">
    <location>
        <begin position="78"/>
        <end position="100"/>
    </location>
</feature>
<evidence type="ECO:0000256" key="1">
    <source>
        <dbReference type="SAM" id="Phobius"/>
    </source>
</evidence>
<feature type="transmembrane region" description="Helical" evidence="1">
    <location>
        <begin position="225"/>
        <end position="241"/>
    </location>
</feature>
<keyword evidence="1" id="KW-0812">Transmembrane</keyword>
<dbReference type="InterPro" id="IPR002656">
    <property type="entry name" value="Acyl_transf_3_dom"/>
</dbReference>
<dbReference type="PANTHER" id="PTHR23028:SF53">
    <property type="entry name" value="ACYL_TRANSF_3 DOMAIN-CONTAINING PROTEIN"/>
    <property type="match status" value="1"/>
</dbReference>
<protein>
    <recommendedName>
        <fullName evidence="2">Acyltransferase 3 domain-containing protein</fullName>
    </recommendedName>
</protein>
<sequence length="344" mass="39999">MYTKNCFDFLRFFFAANVVFSHLGELSQNENLSFLSNFFSAIIGVKGFFVISGFLVAKSYVNTPSLKQYFVKRAKRILPAYVVVIILSTIILAFFSRYSIAQYFSDSGVYQYLGWNLIFLNFMHPCLPGLFESNFVCSVNGALWTLKIEEGFYVVLPLIFYCIKKSKKAFLVLVGLYVLSILYWLLMDFYLNKPLLAKQLPGYLCYFVTGIMLFLNFSFMMKNRISLAIIATIILLLFYYSNIRMGMLYPAAFGVLIIIVAYSFSFFNNFGKYGDFTYGIYIYHFPIIQLLRQYNWFEKYNPFVVSIGAILLTLVFAILSWFVVEKRFLDRFKNNSLKQVESVC</sequence>
<dbReference type="Proteomes" id="UP000198345">
    <property type="component" value="Unassembled WGS sequence"/>
</dbReference>
<dbReference type="GO" id="GO:0000271">
    <property type="term" value="P:polysaccharide biosynthetic process"/>
    <property type="evidence" value="ECO:0007669"/>
    <property type="project" value="TreeGrafter"/>
</dbReference>
<dbReference type="Pfam" id="PF01757">
    <property type="entry name" value="Acyl_transf_3"/>
    <property type="match status" value="1"/>
</dbReference>
<feature type="transmembrane region" description="Helical" evidence="1">
    <location>
        <begin position="203"/>
        <end position="219"/>
    </location>
</feature>
<keyword evidence="1" id="KW-1133">Transmembrane helix</keyword>